<evidence type="ECO:0000256" key="5">
    <source>
        <dbReference type="ARBA" id="ARBA00022490"/>
    </source>
</evidence>
<accession>A0A914B0Q2</accession>
<dbReference type="OMA" id="QYTERET"/>
<keyword evidence="7" id="KW-0479">Metal-binding</keyword>
<proteinExistence type="predicted"/>
<dbReference type="GO" id="GO:0061630">
    <property type="term" value="F:ubiquitin protein ligase activity"/>
    <property type="evidence" value="ECO:0007669"/>
    <property type="project" value="UniProtKB-EC"/>
</dbReference>
<keyword evidence="5" id="KW-0963">Cytoplasm</keyword>
<evidence type="ECO:0000313" key="17">
    <source>
        <dbReference type="Proteomes" id="UP000887568"/>
    </source>
</evidence>
<dbReference type="AlphaFoldDB" id="A0A914B0Q2"/>
<dbReference type="InterPro" id="IPR040847">
    <property type="entry name" value="SH3_15"/>
</dbReference>
<keyword evidence="12" id="KW-0040">ANK repeat</keyword>
<evidence type="ECO:0000256" key="1">
    <source>
        <dbReference type="ARBA" id="ARBA00000900"/>
    </source>
</evidence>
<dbReference type="GO" id="GO:0005737">
    <property type="term" value="C:cytoplasm"/>
    <property type="evidence" value="ECO:0007669"/>
    <property type="project" value="UniProtKB-SubCell"/>
</dbReference>
<dbReference type="Pfam" id="PF18346">
    <property type="entry name" value="SH3_15"/>
    <property type="match status" value="1"/>
</dbReference>
<dbReference type="InterPro" id="IPR036770">
    <property type="entry name" value="Ankyrin_rpt-contain_sf"/>
</dbReference>
<evidence type="ECO:0000256" key="6">
    <source>
        <dbReference type="ARBA" id="ARBA00022679"/>
    </source>
</evidence>
<evidence type="ECO:0000259" key="15">
    <source>
        <dbReference type="PROSITE" id="PS51416"/>
    </source>
</evidence>
<dbReference type="PANTHER" id="PTHR24202:SF4">
    <property type="entry name" value="E3 UBIQUITIN-PROTEIN LIGASE MIB2-RELATED"/>
    <property type="match status" value="1"/>
</dbReference>
<dbReference type="PANTHER" id="PTHR24202">
    <property type="entry name" value="E3 UBIQUITIN-PROTEIN LIGASE MIB2"/>
    <property type="match status" value="1"/>
</dbReference>
<evidence type="ECO:0000313" key="16">
    <source>
        <dbReference type="EnsemblMetazoa" id="XP_038069488.1"/>
    </source>
</evidence>
<protein>
    <recommendedName>
        <fullName evidence="4">RING-type E3 ubiquitin transferase</fullName>
        <ecNumber evidence="4">2.3.2.27</ecNumber>
    </recommendedName>
</protein>
<dbReference type="SMART" id="SM00248">
    <property type="entry name" value="ANK"/>
    <property type="match status" value="8"/>
</dbReference>
<dbReference type="InterPro" id="IPR043145">
    <property type="entry name" value="Znf_ZZ_sf"/>
</dbReference>
<evidence type="ECO:0000256" key="9">
    <source>
        <dbReference type="ARBA" id="ARBA00022771"/>
    </source>
</evidence>
<dbReference type="Pfam" id="PF06701">
    <property type="entry name" value="MIB_HERC2"/>
    <property type="match status" value="2"/>
</dbReference>
<dbReference type="SUPFAM" id="SSF48403">
    <property type="entry name" value="Ankyrin repeat"/>
    <property type="match status" value="1"/>
</dbReference>
<dbReference type="InterPro" id="IPR000433">
    <property type="entry name" value="Znf_ZZ"/>
</dbReference>
<comment type="subcellular location">
    <subcellularLocation>
        <location evidence="2">Cytoplasm</location>
    </subcellularLocation>
</comment>
<keyword evidence="8" id="KW-0677">Repeat</keyword>
<evidence type="ECO:0000256" key="2">
    <source>
        <dbReference type="ARBA" id="ARBA00004496"/>
    </source>
</evidence>
<feature type="repeat" description="ANK" evidence="12">
    <location>
        <begin position="407"/>
        <end position="439"/>
    </location>
</feature>
<dbReference type="InterPro" id="IPR002110">
    <property type="entry name" value="Ankyrin_rpt"/>
</dbReference>
<dbReference type="InterPro" id="IPR037252">
    <property type="entry name" value="Mib_Herc2_sf"/>
</dbReference>
<dbReference type="EnsemblMetazoa" id="XM_038213560.1">
    <property type="protein sequence ID" value="XP_038069488.1"/>
    <property type="gene ID" value="LOC119738646"/>
</dbReference>
<evidence type="ECO:0000256" key="8">
    <source>
        <dbReference type="ARBA" id="ARBA00022737"/>
    </source>
</evidence>
<keyword evidence="17" id="KW-1185">Reference proteome</keyword>
<comment type="catalytic activity">
    <reaction evidence="1">
        <text>S-ubiquitinyl-[E2 ubiquitin-conjugating enzyme]-L-cysteine + [acceptor protein]-L-lysine = [E2 ubiquitin-conjugating enzyme]-L-cysteine + N(6)-ubiquitinyl-[acceptor protein]-L-lysine.</text>
        <dbReference type="EC" id="2.3.2.27"/>
    </reaction>
</comment>
<dbReference type="SUPFAM" id="SSF57850">
    <property type="entry name" value="RING/U-box"/>
    <property type="match status" value="1"/>
</dbReference>
<dbReference type="SMART" id="SM00291">
    <property type="entry name" value="ZnF_ZZ"/>
    <property type="match status" value="1"/>
</dbReference>
<evidence type="ECO:0000256" key="12">
    <source>
        <dbReference type="PROSITE-ProRule" id="PRU00023"/>
    </source>
</evidence>
<feature type="domain" description="ZZ-type" evidence="14">
    <location>
        <begin position="75"/>
        <end position="127"/>
    </location>
</feature>
<keyword evidence="9 13" id="KW-0863">Zinc-finger</keyword>
<reference evidence="16" key="1">
    <citation type="submission" date="2022-11" db="UniProtKB">
        <authorList>
            <consortium name="EnsemblMetazoa"/>
        </authorList>
    </citation>
    <scope>IDENTIFICATION</scope>
</reference>
<dbReference type="Pfam" id="PF00023">
    <property type="entry name" value="Ank"/>
    <property type="match status" value="1"/>
</dbReference>
<evidence type="ECO:0000256" key="4">
    <source>
        <dbReference type="ARBA" id="ARBA00012483"/>
    </source>
</evidence>
<dbReference type="OrthoDB" id="1577640at2759"/>
<sequence length="705" mass="77310">MFTGVRVVRGPDWEWGDQDGGKGCVGTVVPAQAKDSVTGVFVRWDSGVIAHYRAGGASGKYDLRIYDNAQLRVKHPNVNCDCCPEKGIVGMRWKCLGCHDFDLCHRCYNEGKHDPGHRFTRIETNSVPGFEVPCRSGAVKCRSIGICVGARVVRGPDWEWEDQDGGDGKVGTVSQVCSAEGTYRSWVSVRWPNGSASQYRRGHKGKVDVQYTERETMGDFYIEHLPRLDETKAHSYLDTGDKVRLLDMDHLKLKELHLQRCGWNEEITDFMGKVGEVVMVDKDGDVKVNFGGSSYFIHPLCLVMEKKEEAKRPITGEMMTTLQLKALLEKLGDRPGGSADSGAALFQAAVAGNTTKVLEIINDHPEAVKFQNIEKQTPLQAAVHHGHMDAVTALLRGKAPLDHKDVDGDTALAYAVLGDKPEIVKCLLQAGSDINAANNKDFTPLHQSIVKGHQTCADVLLTHDQQKCDVNYKDKDSNSPLLLAITKNRKQIIRWLITNPETDLRQMNKKGFNSLHHAALCGNAFAVVGILEALPNMINDVTGDGFTALHIAAQNGLSVITLLLVKQHGCNKELKTNSGQTALHLAVDNAHKKCIEALVNSGANVNAQNSDGDTSLHLVMKASIKDIMRVTPLEKLLVLVQQLGDKGVSSAKKYNLVAITVNLIKHGADIYIKNKTGSNVLDVCPNPGVENLLKDLYQRKESNGQ</sequence>
<dbReference type="SUPFAM" id="SSF159034">
    <property type="entry name" value="Mib/herc2 domain-like"/>
    <property type="match status" value="2"/>
</dbReference>
<feature type="repeat" description="ANK" evidence="12">
    <location>
        <begin position="578"/>
        <end position="610"/>
    </location>
</feature>
<evidence type="ECO:0000256" key="11">
    <source>
        <dbReference type="ARBA" id="ARBA00022833"/>
    </source>
</evidence>
<dbReference type="Gene3D" id="1.25.40.20">
    <property type="entry name" value="Ankyrin repeat-containing domain"/>
    <property type="match status" value="2"/>
</dbReference>
<dbReference type="Gene3D" id="2.30.30.40">
    <property type="entry name" value="SH3 Domains"/>
    <property type="match status" value="2"/>
</dbReference>
<evidence type="ECO:0000256" key="13">
    <source>
        <dbReference type="PROSITE-ProRule" id="PRU00228"/>
    </source>
</evidence>
<feature type="domain" description="MIB/HERC2" evidence="15">
    <location>
        <begin position="138"/>
        <end position="215"/>
    </location>
</feature>
<dbReference type="RefSeq" id="XP_038069488.1">
    <property type="nucleotide sequence ID" value="XM_038213560.1"/>
</dbReference>
<keyword evidence="10" id="KW-0833">Ubl conjugation pathway</keyword>
<name>A0A914B0Q2_PATMI</name>
<keyword evidence="11" id="KW-0862">Zinc</keyword>
<dbReference type="GeneID" id="119738646"/>
<dbReference type="PROSITE" id="PS01357">
    <property type="entry name" value="ZF_ZZ_1"/>
    <property type="match status" value="1"/>
</dbReference>
<dbReference type="GO" id="GO:0016567">
    <property type="term" value="P:protein ubiquitination"/>
    <property type="evidence" value="ECO:0007669"/>
    <property type="project" value="InterPro"/>
</dbReference>
<dbReference type="FunFam" id="2.30.30.40:FF:000078">
    <property type="entry name" value="Putative e3 ubiquitin-protein ligase mib2"/>
    <property type="match status" value="1"/>
</dbReference>
<feature type="domain" description="MIB/HERC2" evidence="15">
    <location>
        <begin position="1"/>
        <end position="69"/>
    </location>
</feature>
<dbReference type="PROSITE" id="PS50088">
    <property type="entry name" value="ANK_REPEAT"/>
    <property type="match status" value="3"/>
</dbReference>
<dbReference type="PROSITE" id="PS50135">
    <property type="entry name" value="ZF_ZZ_2"/>
    <property type="match status" value="1"/>
</dbReference>
<evidence type="ECO:0000256" key="3">
    <source>
        <dbReference type="ARBA" id="ARBA00004906"/>
    </source>
</evidence>
<dbReference type="InterPro" id="IPR010606">
    <property type="entry name" value="Mib_Herc2"/>
</dbReference>
<comment type="pathway">
    <text evidence="3">Protein modification; protein ubiquitination.</text>
</comment>
<dbReference type="Proteomes" id="UP000887568">
    <property type="component" value="Unplaced"/>
</dbReference>
<evidence type="ECO:0000256" key="7">
    <source>
        <dbReference type="ARBA" id="ARBA00022723"/>
    </source>
</evidence>
<dbReference type="EC" id="2.3.2.27" evidence="4"/>
<feature type="repeat" description="ANK" evidence="12">
    <location>
        <begin position="374"/>
        <end position="406"/>
    </location>
</feature>
<keyword evidence="6" id="KW-0808">Transferase</keyword>
<dbReference type="Pfam" id="PF12796">
    <property type="entry name" value="Ank_2"/>
    <property type="match status" value="2"/>
</dbReference>
<dbReference type="Gene3D" id="3.30.60.90">
    <property type="match status" value="1"/>
</dbReference>
<dbReference type="Pfam" id="PF00569">
    <property type="entry name" value="ZZ"/>
    <property type="match status" value="1"/>
</dbReference>
<evidence type="ECO:0000259" key="14">
    <source>
        <dbReference type="PROSITE" id="PS50135"/>
    </source>
</evidence>
<dbReference type="PRINTS" id="PR01415">
    <property type="entry name" value="ANKYRIN"/>
</dbReference>
<dbReference type="PROSITE" id="PS50297">
    <property type="entry name" value="ANK_REP_REGION"/>
    <property type="match status" value="2"/>
</dbReference>
<dbReference type="GO" id="GO:0008270">
    <property type="term" value="F:zinc ion binding"/>
    <property type="evidence" value="ECO:0007669"/>
    <property type="project" value="UniProtKB-KW"/>
</dbReference>
<organism evidence="16 17">
    <name type="scientific">Patiria miniata</name>
    <name type="common">Bat star</name>
    <name type="synonym">Asterina miniata</name>
    <dbReference type="NCBI Taxonomy" id="46514"/>
    <lineage>
        <taxon>Eukaryota</taxon>
        <taxon>Metazoa</taxon>
        <taxon>Echinodermata</taxon>
        <taxon>Eleutherozoa</taxon>
        <taxon>Asterozoa</taxon>
        <taxon>Asteroidea</taxon>
        <taxon>Valvatacea</taxon>
        <taxon>Valvatida</taxon>
        <taxon>Asterinidae</taxon>
        <taxon>Patiria</taxon>
    </lineage>
</organism>
<dbReference type="PROSITE" id="PS51416">
    <property type="entry name" value="MIB_HERC2"/>
    <property type="match status" value="2"/>
</dbReference>
<evidence type="ECO:0000256" key="10">
    <source>
        <dbReference type="ARBA" id="ARBA00022786"/>
    </source>
</evidence>